<dbReference type="CDD" id="cd18186">
    <property type="entry name" value="BTB_POZ_ZBTB_KLHL-like"/>
    <property type="match status" value="1"/>
</dbReference>
<dbReference type="STRING" id="1314790.A0A1Y1Y345"/>
<feature type="domain" description="MATH" evidence="2">
    <location>
        <begin position="21"/>
        <end position="140"/>
    </location>
</feature>
<sequence>MTTTGLNFSHKRPTVSESHMYYSFQWEIQHFQHDSTVKICTSEILILDTIWRLDIYPVGYDEHEEFISIFLRPIQLPCLKEVEFCIYLKLDIGLKRKLKKFTSRRVFCEKQSQGFERFIDRNELYEQLGERDSFIVGVELYFINATEASELHLDHSLGTVTNSSPNYDPPTYYIPQFEDKLNDPNYSDVEFRVAGKTLYATKFLLCCRSSYFRAMFQTSNMSESTQQVILLPGFQYEPVFAVFKYIYTGCFEFNAKSLKQQDDQETLKNDVFSYLSAVYTLSDMYDLPELCLWTEKMLVNIVSVENYDQLLHFAYKHDLCWVIAKICLFIAKHWLDFQYRSSFMNLLSSGDGPLVLLLFNGVMMGRTGASEREIYQHIIAKREMDSYESVTSSSDDTH</sequence>
<dbReference type="SUPFAM" id="SSF54695">
    <property type="entry name" value="POZ domain"/>
    <property type="match status" value="1"/>
</dbReference>
<dbReference type="Gene3D" id="2.60.210.10">
    <property type="entry name" value="Apoptosis, Tumor Necrosis Factor Receptor Associated Protein 2, Chain A"/>
    <property type="match status" value="1"/>
</dbReference>
<proteinExistence type="predicted"/>
<dbReference type="CDD" id="cd00121">
    <property type="entry name" value="MATH"/>
    <property type="match status" value="1"/>
</dbReference>
<evidence type="ECO:0000313" key="3">
    <source>
        <dbReference type="EMBL" id="ORX92408.1"/>
    </source>
</evidence>
<dbReference type="InterPro" id="IPR002083">
    <property type="entry name" value="MATH/TRAF_dom"/>
</dbReference>
<dbReference type="SUPFAM" id="SSF49599">
    <property type="entry name" value="TRAF domain-like"/>
    <property type="match status" value="1"/>
</dbReference>
<name>A0A1Y1Y345_9FUNG</name>
<dbReference type="PROSITE" id="PS50097">
    <property type="entry name" value="BTB"/>
    <property type="match status" value="1"/>
</dbReference>
<dbReference type="Pfam" id="PF00651">
    <property type="entry name" value="BTB"/>
    <property type="match status" value="1"/>
</dbReference>
<reference evidence="3 4" key="1">
    <citation type="submission" date="2016-07" db="EMBL/GenBank/DDBJ databases">
        <title>Pervasive Adenine N6-methylation of Active Genes in Fungi.</title>
        <authorList>
            <consortium name="DOE Joint Genome Institute"/>
            <person name="Mondo S.J."/>
            <person name="Dannebaum R.O."/>
            <person name="Kuo R.C."/>
            <person name="Labutti K."/>
            <person name="Haridas S."/>
            <person name="Kuo A."/>
            <person name="Salamov A."/>
            <person name="Ahrendt S.R."/>
            <person name="Lipzen A."/>
            <person name="Sullivan W."/>
            <person name="Andreopoulos W.B."/>
            <person name="Clum A."/>
            <person name="Lindquist E."/>
            <person name="Daum C."/>
            <person name="Ramamoorthy G.K."/>
            <person name="Gryganskyi A."/>
            <person name="Culley D."/>
            <person name="Magnuson J.K."/>
            <person name="James T.Y."/>
            <person name="O'Malley M.A."/>
            <person name="Stajich J.E."/>
            <person name="Spatafora J.W."/>
            <person name="Visel A."/>
            <person name="Grigoriev I.V."/>
        </authorList>
    </citation>
    <scope>NUCLEOTIDE SEQUENCE [LARGE SCALE GENOMIC DNA]</scope>
    <source>
        <strain evidence="3 4">CBS 931.73</strain>
    </source>
</reference>
<comment type="caution">
    <text evidence="3">The sequence shown here is derived from an EMBL/GenBank/DDBJ whole genome shotgun (WGS) entry which is preliminary data.</text>
</comment>
<dbReference type="AlphaFoldDB" id="A0A1Y1Y345"/>
<dbReference type="InterPro" id="IPR000210">
    <property type="entry name" value="BTB/POZ_dom"/>
</dbReference>
<dbReference type="InterPro" id="IPR011333">
    <property type="entry name" value="SKP1/BTB/POZ_sf"/>
</dbReference>
<accession>A0A1Y1Y345</accession>
<keyword evidence="4" id="KW-1185">Reference proteome</keyword>
<dbReference type="GO" id="GO:0030163">
    <property type="term" value="P:protein catabolic process"/>
    <property type="evidence" value="ECO:0007669"/>
    <property type="project" value="UniProtKB-ARBA"/>
</dbReference>
<organism evidence="3 4">
    <name type="scientific">Basidiobolus meristosporus CBS 931.73</name>
    <dbReference type="NCBI Taxonomy" id="1314790"/>
    <lineage>
        <taxon>Eukaryota</taxon>
        <taxon>Fungi</taxon>
        <taxon>Fungi incertae sedis</taxon>
        <taxon>Zoopagomycota</taxon>
        <taxon>Entomophthoromycotina</taxon>
        <taxon>Basidiobolomycetes</taxon>
        <taxon>Basidiobolales</taxon>
        <taxon>Basidiobolaceae</taxon>
        <taxon>Basidiobolus</taxon>
    </lineage>
</organism>
<dbReference type="Gene3D" id="3.30.710.10">
    <property type="entry name" value="Potassium Channel Kv1.1, Chain A"/>
    <property type="match status" value="1"/>
</dbReference>
<evidence type="ECO:0000259" key="2">
    <source>
        <dbReference type="PROSITE" id="PS50144"/>
    </source>
</evidence>
<evidence type="ECO:0000259" key="1">
    <source>
        <dbReference type="PROSITE" id="PS50097"/>
    </source>
</evidence>
<dbReference type="SMART" id="SM00225">
    <property type="entry name" value="BTB"/>
    <property type="match status" value="1"/>
</dbReference>
<gene>
    <name evidence="3" type="ORF">K493DRAFT_303348</name>
</gene>
<dbReference type="PANTHER" id="PTHR24413">
    <property type="entry name" value="SPECKLE-TYPE POZ PROTEIN"/>
    <property type="match status" value="1"/>
</dbReference>
<dbReference type="InParanoid" id="A0A1Y1Y345"/>
<protein>
    <submittedName>
        <fullName evidence="3">POZ domain-containing protein</fullName>
    </submittedName>
</protein>
<dbReference type="Proteomes" id="UP000193498">
    <property type="component" value="Unassembled WGS sequence"/>
</dbReference>
<dbReference type="EMBL" id="MCFE01000277">
    <property type="protein sequence ID" value="ORX92408.1"/>
    <property type="molecule type" value="Genomic_DNA"/>
</dbReference>
<dbReference type="PROSITE" id="PS50144">
    <property type="entry name" value="MATH"/>
    <property type="match status" value="1"/>
</dbReference>
<dbReference type="Pfam" id="PF22486">
    <property type="entry name" value="MATH_2"/>
    <property type="match status" value="1"/>
</dbReference>
<dbReference type="OrthoDB" id="6359816at2759"/>
<dbReference type="SMART" id="SM00061">
    <property type="entry name" value="MATH"/>
    <property type="match status" value="1"/>
</dbReference>
<feature type="domain" description="BTB" evidence="1">
    <location>
        <begin position="187"/>
        <end position="255"/>
    </location>
</feature>
<evidence type="ECO:0000313" key="4">
    <source>
        <dbReference type="Proteomes" id="UP000193498"/>
    </source>
</evidence>
<dbReference type="InterPro" id="IPR008974">
    <property type="entry name" value="TRAF-like"/>
</dbReference>